<sequence>MATQPALRCLIQVLKAPLNAVLETDESGGDIREGTFRRILESVISISIYGKSDKTDDDEEALKELKESSRVELQCGQWNLTAVVEKDTASSNVSLGHSGKASAIAAGEEELHGPIPDTNTTLRRVLVTPKSCDNSIETEEGGHSSRLSKQIGG</sequence>
<dbReference type="Proteomes" id="UP000002489">
    <property type="component" value="Unassembled WGS sequence"/>
</dbReference>
<dbReference type="EnsemblFungi" id="FOXG_14060T0">
    <property type="protein sequence ID" value="FOXG_14060P0"/>
    <property type="gene ID" value="FOXG_14060"/>
</dbReference>
<dbReference type="AlphaFoldDB" id="A0A0D2Y862"/>
<organism evidence="2 3">
    <name type="scientific">Fusarium oxysporum (strain Fo5176)</name>
    <name type="common">Fusarium vascular wilt</name>
    <dbReference type="NCBI Taxonomy" id="660025"/>
    <lineage>
        <taxon>Eukaryota</taxon>
        <taxon>Fungi</taxon>
        <taxon>Dikarya</taxon>
        <taxon>Ascomycota</taxon>
        <taxon>Pezizomycotina</taxon>
        <taxon>Sordariomycetes</taxon>
        <taxon>Hypocreomycetidae</taxon>
        <taxon>Hypocreales</taxon>
        <taxon>Nectriaceae</taxon>
        <taxon>Fusarium</taxon>
        <taxon>Fusarium oxysporum species complex</taxon>
    </lineage>
</organism>
<name>A0A0D2Y862_FUSOF</name>
<accession>A0A0D2Y862</accession>
<evidence type="ECO:0000313" key="3">
    <source>
        <dbReference type="Proteomes" id="UP000002489"/>
    </source>
</evidence>
<feature type="region of interest" description="Disordered" evidence="1">
    <location>
        <begin position="133"/>
        <end position="153"/>
    </location>
</feature>
<protein>
    <submittedName>
        <fullName evidence="2">Uncharacterized protein</fullName>
    </submittedName>
</protein>
<proteinExistence type="predicted"/>
<reference evidence="2" key="2">
    <citation type="submission" date="2025-05" db="UniProtKB">
        <authorList>
            <consortium name="EnsemblFungi"/>
        </authorList>
    </citation>
    <scope>IDENTIFICATION</scope>
    <source>
        <strain evidence="2">4287 / CBS 123668 / FGSC 9935 / NRRL 34936</strain>
    </source>
</reference>
<reference evidence="3" key="1">
    <citation type="journal article" date="2012" name="Mol. Plant Microbe Interact.">
        <title>A highly conserved effector in Fusarium oxysporum is required for full virulence on Arabidopsis.</title>
        <authorList>
            <person name="Thatcher L.F."/>
            <person name="Gardiner D.M."/>
            <person name="Kazan K."/>
            <person name="Manners J."/>
        </authorList>
    </citation>
    <scope>NUCLEOTIDE SEQUENCE [LARGE SCALE GENOMIC DNA]</scope>
    <source>
        <strain evidence="3">Fo5176</strain>
    </source>
</reference>
<evidence type="ECO:0000256" key="1">
    <source>
        <dbReference type="SAM" id="MobiDB-lite"/>
    </source>
</evidence>
<evidence type="ECO:0000313" key="2">
    <source>
        <dbReference type="EnsemblFungi" id="FOXG_12478P0"/>
    </source>
</evidence>
<dbReference type="EnsemblFungi" id="FOXG_12478T0">
    <property type="protein sequence ID" value="FOXG_12478P0"/>
    <property type="gene ID" value="FOXG_12478"/>
</dbReference>